<feature type="transmembrane region" description="Helical" evidence="1">
    <location>
        <begin position="12"/>
        <end position="31"/>
    </location>
</feature>
<dbReference type="PANTHER" id="PTHR37471:SF1">
    <property type="entry name" value="AB HYDROLASE-1 DOMAIN-CONTAINING PROTEIN"/>
    <property type="match status" value="1"/>
</dbReference>
<proteinExistence type="predicted"/>
<keyword evidence="1" id="KW-0472">Membrane</keyword>
<keyword evidence="1" id="KW-1133">Transmembrane helix</keyword>
<dbReference type="InterPro" id="IPR000073">
    <property type="entry name" value="AB_hydrolase_1"/>
</dbReference>
<name>A0A8H7BT95_9FUNG</name>
<accession>A0A8H7BT95</accession>
<dbReference type="EMBL" id="JABAYA010000041">
    <property type="protein sequence ID" value="KAF7728214.1"/>
    <property type="molecule type" value="Genomic_DNA"/>
</dbReference>
<keyword evidence="1" id="KW-0812">Transmembrane</keyword>
<dbReference type="SUPFAM" id="SSF53474">
    <property type="entry name" value="alpha/beta-Hydrolases"/>
    <property type="match status" value="1"/>
</dbReference>
<feature type="transmembrane region" description="Helical" evidence="1">
    <location>
        <begin position="51"/>
        <end position="68"/>
    </location>
</feature>
<evidence type="ECO:0000256" key="1">
    <source>
        <dbReference type="SAM" id="Phobius"/>
    </source>
</evidence>
<dbReference type="Pfam" id="PF12697">
    <property type="entry name" value="Abhydrolase_6"/>
    <property type="match status" value="1"/>
</dbReference>
<reference evidence="3" key="1">
    <citation type="submission" date="2020-01" db="EMBL/GenBank/DDBJ databases">
        <title>Genome Sequencing of Three Apophysomyces-Like Fungal Strains Confirms a Novel Fungal Genus in the Mucoromycota with divergent Burkholderia-like Endosymbiotic Bacteria.</title>
        <authorList>
            <person name="Stajich J.E."/>
            <person name="Macias A.M."/>
            <person name="Carter-House D."/>
            <person name="Lovett B."/>
            <person name="Kasson L.R."/>
            <person name="Berry K."/>
            <person name="Grigoriev I."/>
            <person name="Chang Y."/>
            <person name="Spatafora J."/>
            <person name="Kasson M.T."/>
        </authorList>
    </citation>
    <scope>NUCLEOTIDE SEQUENCE</scope>
    <source>
        <strain evidence="3">NRRL A-21654</strain>
    </source>
</reference>
<protein>
    <recommendedName>
        <fullName evidence="2">AB hydrolase-1 domain-containing protein</fullName>
    </recommendedName>
</protein>
<feature type="transmembrane region" description="Helical" evidence="1">
    <location>
        <begin position="200"/>
        <end position="220"/>
    </location>
</feature>
<dbReference type="AlphaFoldDB" id="A0A8H7BT95"/>
<evidence type="ECO:0000313" key="3">
    <source>
        <dbReference type="EMBL" id="KAF7728214.1"/>
    </source>
</evidence>
<keyword evidence="4" id="KW-1185">Reference proteome</keyword>
<sequence length="497" mass="57991">MIPDSYLARQIIYTAAVLQTAIAPLAFVYYVYYIATEIPLFTLHPTIDHYLHYWLGTELIFYVFFQITRNRMQRTPARIAPEPKERRDLFMNCVANVDDIHSWLPGWFMKGNNPSQPPDFEEICRENAAEWQVSFCPFSWAFFTLPLEDVLDDPEKKETLDYYITTLEKIYNIQFKPGYNDDLVSFRVNLDPVVAYHRPLAFYTMITIMTYLYNLCLQVWGMRKYGPEARSFMPWNVMEPIQPLYEGSQRISYWFRDGNRNKKPVVFVHGVGAGLMCYAKFVFSLLSLDAPIFCVELPFVAMRCVEDVPTMPEIARDFELMLQYHHFHDAVFVAHSLGTAVTAFALKSIPKSIAGVVLLDPICFMLHYKDICTNFVYRIPRTASQYIVKYFGSTELYISHFISRHFYWFQVALYVTPVSSHKHIGPVTTPLPRATKVFLSEHDNIVDSYRADAYLKRCGINSVLMEGLDHASFLFHPEWERKIIDTINEYTMITDPQ</sequence>
<evidence type="ECO:0000259" key="2">
    <source>
        <dbReference type="Pfam" id="PF12697"/>
    </source>
</evidence>
<dbReference type="PANTHER" id="PTHR37471">
    <property type="entry name" value="UNNAMED PRODUCT"/>
    <property type="match status" value="1"/>
</dbReference>
<dbReference type="Proteomes" id="UP000605846">
    <property type="component" value="Unassembled WGS sequence"/>
</dbReference>
<dbReference type="OrthoDB" id="6431331at2759"/>
<evidence type="ECO:0000313" key="4">
    <source>
        <dbReference type="Proteomes" id="UP000605846"/>
    </source>
</evidence>
<comment type="caution">
    <text evidence="3">The sequence shown here is derived from an EMBL/GenBank/DDBJ whole genome shotgun (WGS) entry which is preliminary data.</text>
</comment>
<feature type="domain" description="AB hydrolase-1" evidence="2">
    <location>
        <begin position="265"/>
        <end position="478"/>
    </location>
</feature>
<dbReference type="InterPro" id="IPR029058">
    <property type="entry name" value="AB_hydrolase_fold"/>
</dbReference>
<organism evidence="3 4">
    <name type="scientific">Apophysomyces ossiformis</name>
    <dbReference type="NCBI Taxonomy" id="679940"/>
    <lineage>
        <taxon>Eukaryota</taxon>
        <taxon>Fungi</taxon>
        <taxon>Fungi incertae sedis</taxon>
        <taxon>Mucoromycota</taxon>
        <taxon>Mucoromycotina</taxon>
        <taxon>Mucoromycetes</taxon>
        <taxon>Mucorales</taxon>
        <taxon>Mucorineae</taxon>
        <taxon>Mucoraceae</taxon>
        <taxon>Apophysomyces</taxon>
    </lineage>
</organism>
<gene>
    <name evidence="3" type="ORF">EC973_006495</name>
</gene>
<dbReference type="Gene3D" id="3.40.50.1820">
    <property type="entry name" value="alpha/beta hydrolase"/>
    <property type="match status" value="1"/>
</dbReference>